<evidence type="ECO:0000313" key="1">
    <source>
        <dbReference type="EMBL" id="MBI5078555.1"/>
    </source>
</evidence>
<comment type="caution">
    <text evidence="1">The sequence shown here is derived from an EMBL/GenBank/DDBJ whole genome shotgun (WGS) entry which is preliminary data.</text>
</comment>
<accession>A0A9D6UMW9</accession>
<evidence type="ECO:0000313" key="2">
    <source>
        <dbReference type="Proteomes" id="UP000808761"/>
    </source>
</evidence>
<protein>
    <submittedName>
        <fullName evidence="1">Uncharacterized protein</fullName>
    </submittedName>
</protein>
<reference evidence="1" key="1">
    <citation type="submission" date="2020-07" db="EMBL/GenBank/DDBJ databases">
        <title>Huge and variable diversity of episymbiotic CPR bacteria and DPANN archaea in groundwater ecosystems.</title>
        <authorList>
            <person name="He C.Y."/>
            <person name="Keren R."/>
            <person name="Whittaker M."/>
            <person name="Farag I.F."/>
            <person name="Doudna J."/>
            <person name="Cate J.H.D."/>
            <person name="Banfield J.F."/>
        </authorList>
    </citation>
    <scope>NUCLEOTIDE SEQUENCE</scope>
    <source>
        <strain evidence="1">NC_groundwater_1860_Pr3_B-0.1um_51_7</strain>
    </source>
</reference>
<name>A0A9D6UMW9_UNCSA</name>
<dbReference type="Proteomes" id="UP000808761">
    <property type="component" value="Unassembled WGS sequence"/>
</dbReference>
<gene>
    <name evidence="1" type="ORF">HZB08_00845</name>
</gene>
<dbReference type="AlphaFoldDB" id="A0A9D6UMW9"/>
<dbReference type="EMBL" id="JACRKR010000041">
    <property type="protein sequence ID" value="MBI5078555.1"/>
    <property type="molecule type" value="Genomic_DNA"/>
</dbReference>
<sequence length="71" mass="8408">MEDRKYAGNRDVLVFVTRPTTKKVADEDGKDHAVPITRDRRLEDLREIGDDLLLFVGALLPWRREEREEVW</sequence>
<proteinExistence type="predicted"/>
<organism evidence="1 2">
    <name type="scientific">Candidatus Saganbacteria bacterium</name>
    <dbReference type="NCBI Taxonomy" id="2575572"/>
    <lineage>
        <taxon>Bacteria</taxon>
        <taxon>Bacillati</taxon>
        <taxon>Saganbacteria</taxon>
    </lineage>
</organism>